<dbReference type="Gene3D" id="3.30.460.10">
    <property type="entry name" value="Beta Polymerase, domain 2"/>
    <property type="match status" value="1"/>
</dbReference>
<evidence type="ECO:0000256" key="3">
    <source>
        <dbReference type="ARBA" id="ARBA00004123"/>
    </source>
</evidence>
<evidence type="ECO:0000256" key="1">
    <source>
        <dbReference type="ARBA" id="ARBA00001936"/>
    </source>
</evidence>
<dbReference type="InterPro" id="IPR043519">
    <property type="entry name" value="NT_sf"/>
</dbReference>
<dbReference type="Proteomes" id="UP000452235">
    <property type="component" value="Unassembled WGS sequence"/>
</dbReference>
<evidence type="ECO:0000259" key="13">
    <source>
        <dbReference type="Pfam" id="PF03372"/>
    </source>
</evidence>
<evidence type="ECO:0000256" key="9">
    <source>
        <dbReference type="ARBA" id="ARBA00022741"/>
    </source>
</evidence>
<dbReference type="Pfam" id="PF03372">
    <property type="entry name" value="Exo_endo_phos"/>
    <property type="match status" value="1"/>
</dbReference>
<organism evidence="17 18">
    <name type="scientific">Aspergillus terreus</name>
    <dbReference type="NCBI Taxonomy" id="33178"/>
    <lineage>
        <taxon>Eukaryota</taxon>
        <taxon>Fungi</taxon>
        <taxon>Dikarya</taxon>
        <taxon>Ascomycota</taxon>
        <taxon>Pezizomycotina</taxon>
        <taxon>Eurotiomycetes</taxon>
        <taxon>Eurotiomycetidae</taxon>
        <taxon>Eurotiales</taxon>
        <taxon>Aspergillaceae</taxon>
        <taxon>Aspergillus</taxon>
        <taxon>Aspergillus subgen. Circumdati</taxon>
    </lineage>
</organism>
<evidence type="ECO:0000259" key="16">
    <source>
        <dbReference type="Pfam" id="PF20750"/>
    </source>
</evidence>
<dbReference type="InterPro" id="IPR040459">
    <property type="entry name" value="MJ1316"/>
</dbReference>
<proteinExistence type="inferred from homology"/>
<keyword evidence="8" id="KW-0479">Metal-binding</keyword>
<dbReference type="EMBL" id="BLJY01000009">
    <property type="protein sequence ID" value="GFF18810.1"/>
    <property type="molecule type" value="Genomic_DNA"/>
</dbReference>
<dbReference type="Pfam" id="PF20750">
    <property type="entry name" value="PAP_NTPase"/>
    <property type="match status" value="1"/>
</dbReference>
<feature type="domain" description="Endonuclease/exonuclease/phosphatase" evidence="13">
    <location>
        <begin position="273"/>
        <end position="573"/>
    </location>
</feature>
<feature type="domain" description="Poly(A) polymerase nucleotidyltransferase" evidence="16">
    <location>
        <begin position="609"/>
        <end position="753"/>
    </location>
</feature>
<dbReference type="SUPFAM" id="SSF55144">
    <property type="entry name" value="LigT-like"/>
    <property type="match status" value="1"/>
</dbReference>
<feature type="domain" description="Poly(A) polymerase central" evidence="15">
    <location>
        <begin position="784"/>
        <end position="908"/>
    </location>
</feature>
<evidence type="ECO:0000313" key="18">
    <source>
        <dbReference type="Proteomes" id="UP000452235"/>
    </source>
</evidence>
<protein>
    <recommendedName>
        <fullName evidence="5">polynucleotide adenylyltransferase</fullName>
        <ecNumber evidence="5">2.7.7.19</ecNumber>
    </recommendedName>
</protein>
<evidence type="ECO:0000256" key="4">
    <source>
        <dbReference type="ARBA" id="ARBA00010912"/>
    </source>
</evidence>
<dbReference type="InterPro" id="IPR009097">
    <property type="entry name" value="Cyclic_Pdiesterase"/>
</dbReference>
<evidence type="ECO:0000256" key="5">
    <source>
        <dbReference type="ARBA" id="ARBA00012388"/>
    </source>
</evidence>
<accession>A0A5M3ZB61</accession>
<keyword evidence="6" id="KW-0507">mRNA processing</keyword>
<dbReference type="Pfam" id="PF04457">
    <property type="entry name" value="MJ1316"/>
    <property type="match status" value="1"/>
</dbReference>
<dbReference type="SUPFAM" id="SSF55003">
    <property type="entry name" value="PAP/Archaeal CCA-adding enzyme, C-terminal domain"/>
    <property type="match status" value="1"/>
</dbReference>
<keyword evidence="10" id="KW-0067">ATP-binding</keyword>
<keyword evidence="11" id="KW-0460">Magnesium</keyword>
<evidence type="ECO:0000256" key="2">
    <source>
        <dbReference type="ARBA" id="ARBA00001946"/>
    </source>
</evidence>
<reference evidence="17 18" key="1">
    <citation type="submission" date="2020-01" db="EMBL/GenBank/DDBJ databases">
        <title>Aspergillus terreus IFO 6365 whole genome shotgun sequence.</title>
        <authorList>
            <person name="Kanamasa S."/>
            <person name="Takahashi H."/>
        </authorList>
    </citation>
    <scope>NUCLEOTIDE SEQUENCE [LARGE SCALE GENOMIC DNA]</scope>
    <source>
        <strain evidence="17 18">IFO 6365</strain>
    </source>
</reference>
<dbReference type="GO" id="GO:0003723">
    <property type="term" value="F:RNA binding"/>
    <property type="evidence" value="ECO:0007669"/>
    <property type="project" value="InterPro"/>
</dbReference>
<dbReference type="GO" id="GO:0005634">
    <property type="term" value="C:nucleus"/>
    <property type="evidence" value="ECO:0007669"/>
    <property type="project" value="UniProtKB-SubCell"/>
</dbReference>
<dbReference type="PANTHER" id="PTHR10682">
    <property type="entry name" value="POLY A POLYMERASE"/>
    <property type="match status" value="1"/>
</dbReference>
<dbReference type="GO" id="GO:0046872">
    <property type="term" value="F:metal ion binding"/>
    <property type="evidence" value="ECO:0007669"/>
    <property type="project" value="UniProtKB-KW"/>
</dbReference>
<keyword evidence="9" id="KW-0547">Nucleotide-binding</keyword>
<evidence type="ECO:0000256" key="8">
    <source>
        <dbReference type="ARBA" id="ARBA00022723"/>
    </source>
</evidence>
<dbReference type="InterPro" id="IPR011068">
    <property type="entry name" value="NuclTrfase_I-like_C"/>
</dbReference>
<comment type="cofactor">
    <cofactor evidence="1">
        <name>Mn(2+)</name>
        <dbReference type="ChEBI" id="CHEBI:29035"/>
    </cofactor>
</comment>
<dbReference type="Pfam" id="PF13563">
    <property type="entry name" value="2_5_RNA_ligase2"/>
    <property type="match status" value="1"/>
</dbReference>
<evidence type="ECO:0000256" key="6">
    <source>
        <dbReference type="ARBA" id="ARBA00022664"/>
    </source>
</evidence>
<evidence type="ECO:0000313" key="17">
    <source>
        <dbReference type="EMBL" id="GFF18810.1"/>
    </source>
</evidence>
<keyword evidence="7" id="KW-0808">Transferase</keyword>
<keyword evidence="12" id="KW-0539">Nucleus</keyword>
<dbReference type="Pfam" id="PF04928">
    <property type="entry name" value="PAP_central"/>
    <property type="match status" value="1"/>
</dbReference>
<dbReference type="InterPro" id="IPR036691">
    <property type="entry name" value="Endo/exonu/phosph_ase_sf"/>
</dbReference>
<evidence type="ECO:0000259" key="14">
    <source>
        <dbReference type="Pfam" id="PF04457"/>
    </source>
</evidence>
<evidence type="ECO:0000256" key="12">
    <source>
        <dbReference type="ARBA" id="ARBA00023242"/>
    </source>
</evidence>
<dbReference type="SUPFAM" id="SSF81631">
    <property type="entry name" value="PAP/OAS1 substrate-binding domain"/>
    <property type="match status" value="1"/>
</dbReference>
<comment type="cofactor">
    <cofactor evidence="2">
        <name>Mg(2+)</name>
        <dbReference type="ChEBI" id="CHEBI:18420"/>
    </cofactor>
</comment>
<evidence type="ECO:0000256" key="10">
    <source>
        <dbReference type="ARBA" id="ARBA00022840"/>
    </source>
</evidence>
<evidence type="ECO:0000259" key="15">
    <source>
        <dbReference type="Pfam" id="PF04928"/>
    </source>
</evidence>
<dbReference type="GO" id="GO:0006397">
    <property type="term" value="P:mRNA processing"/>
    <property type="evidence" value="ECO:0007669"/>
    <property type="project" value="UniProtKB-KW"/>
</dbReference>
<dbReference type="InterPro" id="IPR048840">
    <property type="entry name" value="PolA_pol_NTPase"/>
</dbReference>
<dbReference type="GO" id="GO:1990817">
    <property type="term" value="F:poly(A) RNA polymerase activity"/>
    <property type="evidence" value="ECO:0007669"/>
    <property type="project" value="UniProtKB-EC"/>
</dbReference>
<dbReference type="VEuPathDB" id="FungiDB:ATEG_07581"/>
<dbReference type="PANTHER" id="PTHR10682:SF23">
    <property type="entry name" value="POLYNUCLEOTIDE ADENYLYLTRANSFERASE"/>
    <property type="match status" value="1"/>
</dbReference>
<dbReference type="GO" id="GO:0031123">
    <property type="term" value="P:RNA 3'-end processing"/>
    <property type="evidence" value="ECO:0007669"/>
    <property type="project" value="InterPro"/>
</dbReference>
<comment type="caution">
    <text evidence="17">The sequence shown here is derived from an EMBL/GenBank/DDBJ whole genome shotgun (WGS) entry which is preliminary data.</text>
</comment>
<sequence length="1219" mass="135906">MASAEDTQVPSLTSYETALCVLPPSHLISDIDRLRALYDKAHGRWPPHLNLIYPFVAPESLTQAATIVQSTLARRSHDAIRLCLDRSDFFAHRRSSTIYLTDNGSAGSQALIQLRREILGAFGHPSHEPGPLHLTIGQSEAGEPSQRQFLVEKAGLLPEIEWGVAELVVLIRDRSQGLPTAACRMEVWGKIPLSPEHAVIPGPGYAWENNIDRAYHGDAPTVPSPPSRSHPEPGVTFQYQEAQTDGEHGKWIAVPESSPSTGKCTHVESIRVASYNVLIDSHYPPPTERYPILLQNLLSEAATADILVLQEVSDDFLSFLLRDPEIRMRYPFTTHGPPDQADISPLTSLRNIVMLSQWSFHWEWLPFDTRHKGAVVLRLDNVGTFHESKFLPFIVAGVHLTCGLIDSSIQAKRSQLQLIINHLSSKYAHNHWIVAGDFNITTSSYTLDLAVKRKTISPQAASTLSALGGMLAEAGLLDCYFASRAEGSGSDLPGNPWDRLDFGALYEGEEGATFDPTENYLAARISGQSFHKRPQRYDRILVRGEAFEVLGLNRFGVPDIASDGVNVQLGSDHWGIRAVLKVHEAVSDAVEEKPSIDISRASASLGGVEQLMQSLWDHDAFPSPEEIRQRQEVVELIRQVVNQRDPNLPTDTRLRFSFAVVPVGSYGLGVWNCSSDIDLLVIGQLSARTFFALMVAKLRKAIHGEIKILRKVKAASGVMLELEARGVRVDLQYCAASRVVESWPQALDLPDDDSTFYLPMRSLLKLNPLRDMHYLQRTIPDLATFRSAYRFIRTWAQRRGVYSAKLGYLGGIHITLLLSRVCKLSFQKAGPLSAADMICTFFRHYAQFQWDRAIVYDPGFNKTAPRYFRTSREPIVILTQNTPKVNVARAASLPSARTLEQEFKRMDRQLASSDVTWAELLGAAGSSSGVDDFLTSYPSYAKVNVQYWGAGAAKGRMLVGWLEWRCVSLLVDIQRRFPDLHARIWPARFTDMEDASESEGEYQGCFLIGLTRGDTSKSTTPMSAADRQSAETALRAVLDAFAESIRGDENYFDPSSNWVDVTLVSPSGIRGLHVDSSSWGNAAHSEDFSDDSDDDIDLEEDEDEDEAEGQKLPSRPRMRAGGNVPTGSRLRPASDILSRLRWDANIDIDDYIIGYDDRFLGAKEMPVGQWKSELTDEAFIPMHRILYFRRKSDGVRVWDRETKTDLLFNSGVSTQGERS</sequence>
<dbReference type="SUPFAM" id="SSF81301">
    <property type="entry name" value="Nucleotidyltransferase"/>
    <property type="match status" value="1"/>
</dbReference>
<dbReference type="Gene3D" id="3.90.1140.10">
    <property type="entry name" value="Cyclic phosphodiesterase"/>
    <property type="match status" value="1"/>
</dbReference>
<dbReference type="OrthoDB" id="10263155at2759"/>
<comment type="similarity">
    <text evidence="4">Belongs to the poly(A) polymerase family.</text>
</comment>
<dbReference type="EC" id="2.7.7.19" evidence="5"/>
<dbReference type="InterPro" id="IPR005135">
    <property type="entry name" value="Endo/exonuclease/phosphatase"/>
</dbReference>
<feature type="domain" description="MJ1316 RNA cyclic group end recognition" evidence="14">
    <location>
        <begin position="1130"/>
        <end position="1200"/>
    </location>
</feature>
<dbReference type="AlphaFoldDB" id="A0A5M3ZB61"/>
<dbReference type="Gene3D" id="1.10.1410.10">
    <property type="match status" value="1"/>
</dbReference>
<gene>
    <name evidence="17" type="ORF">ATEIFO6365_0009017300</name>
</gene>
<comment type="subcellular location">
    <subcellularLocation>
        <location evidence="3">Nucleus</location>
    </subcellularLocation>
</comment>
<evidence type="ECO:0000256" key="11">
    <source>
        <dbReference type="ARBA" id="ARBA00022842"/>
    </source>
</evidence>
<dbReference type="GO" id="GO:0005524">
    <property type="term" value="F:ATP binding"/>
    <property type="evidence" value="ECO:0007669"/>
    <property type="project" value="UniProtKB-KW"/>
</dbReference>
<dbReference type="Gene3D" id="3.60.10.10">
    <property type="entry name" value="Endonuclease/exonuclease/phosphatase"/>
    <property type="match status" value="1"/>
</dbReference>
<dbReference type="SUPFAM" id="SSF56219">
    <property type="entry name" value="DNase I-like"/>
    <property type="match status" value="1"/>
</dbReference>
<dbReference type="InterPro" id="IPR007012">
    <property type="entry name" value="PolA_pol_cen_dom"/>
</dbReference>
<keyword evidence="18" id="KW-1185">Reference proteome</keyword>
<name>A0A5M3ZB61_ASPTE</name>
<evidence type="ECO:0000256" key="7">
    <source>
        <dbReference type="ARBA" id="ARBA00022679"/>
    </source>
</evidence>